<name>A0A1V2JGU9_PSEAZ</name>
<dbReference type="AlphaFoldDB" id="A0A1V2JGU9"/>
<dbReference type="Pfam" id="PF12697">
    <property type="entry name" value="Abhydrolase_6"/>
    <property type="match status" value="1"/>
</dbReference>
<dbReference type="Gene3D" id="3.40.50.1820">
    <property type="entry name" value="alpha/beta hydrolase"/>
    <property type="match status" value="1"/>
</dbReference>
<dbReference type="RefSeq" id="WP_071495419.1">
    <property type="nucleotide sequence ID" value="NZ_LT629702.1"/>
</dbReference>
<keyword evidence="3" id="KW-1185">Reference proteome</keyword>
<feature type="domain" description="AB hydrolase-1" evidence="1">
    <location>
        <begin position="31"/>
        <end position="254"/>
    </location>
</feature>
<dbReference type="SUPFAM" id="SSF53474">
    <property type="entry name" value="alpha/beta-Hydrolases"/>
    <property type="match status" value="1"/>
</dbReference>
<gene>
    <name evidence="2" type="ORF">BLL37_14505</name>
</gene>
<keyword evidence="2" id="KW-0378">Hydrolase</keyword>
<dbReference type="InterPro" id="IPR000073">
    <property type="entry name" value="AB_hydrolase_1"/>
</dbReference>
<accession>A0A1V2JGU9</accession>
<dbReference type="OrthoDB" id="5380819at2"/>
<dbReference type="GeneID" id="57374028"/>
<protein>
    <submittedName>
        <fullName evidence="2">Alpha/beta hydrolase</fullName>
    </submittedName>
</protein>
<dbReference type="PANTHER" id="PTHR43798:SF33">
    <property type="entry name" value="HYDROLASE, PUTATIVE (AFU_ORTHOLOGUE AFUA_2G14860)-RELATED"/>
    <property type="match status" value="1"/>
</dbReference>
<dbReference type="InterPro" id="IPR029058">
    <property type="entry name" value="AB_hydrolase_fold"/>
</dbReference>
<evidence type="ECO:0000313" key="3">
    <source>
        <dbReference type="Proteomes" id="UP000188559"/>
    </source>
</evidence>
<evidence type="ECO:0000259" key="1">
    <source>
        <dbReference type="Pfam" id="PF12697"/>
    </source>
</evidence>
<comment type="caution">
    <text evidence="2">The sequence shown here is derived from an EMBL/GenBank/DDBJ whole genome shotgun (WGS) entry which is preliminary data.</text>
</comment>
<dbReference type="EMBL" id="MNPV01000004">
    <property type="protein sequence ID" value="ONH44540.1"/>
    <property type="molecule type" value="Genomic_DNA"/>
</dbReference>
<dbReference type="GO" id="GO:0016787">
    <property type="term" value="F:hydrolase activity"/>
    <property type="evidence" value="ECO:0007669"/>
    <property type="project" value="UniProtKB-KW"/>
</dbReference>
<evidence type="ECO:0000313" key="2">
    <source>
        <dbReference type="EMBL" id="ONH44540.1"/>
    </source>
</evidence>
<reference evidence="2 3" key="1">
    <citation type="submission" date="2016-10" db="EMBL/GenBank/DDBJ databases">
        <title>Pseudomonas lactis sp. nov. and Pseudomonas paralactis sp. nov., isolated from bovine raw milk.</title>
        <authorList>
            <person name="Von Neubeck M."/>
            <person name="Huptas C."/>
            <person name="Glueck C."/>
            <person name="Krewinkel M."/>
            <person name="Stoeckel M."/>
            <person name="Stressler T."/>
            <person name="Fischer L."/>
            <person name="Hinrichs J."/>
            <person name="Scherer S."/>
            <person name="Wenning M."/>
        </authorList>
    </citation>
    <scope>NUCLEOTIDE SEQUENCE [LARGE SCALE GENOMIC DNA]</scope>
    <source>
        <strain evidence="2 3">DSM 18862</strain>
    </source>
</reference>
<proteinExistence type="predicted"/>
<dbReference type="PANTHER" id="PTHR43798">
    <property type="entry name" value="MONOACYLGLYCEROL LIPASE"/>
    <property type="match status" value="1"/>
</dbReference>
<dbReference type="InterPro" id="IPR050266">
    <property type="entry name" value="AB_hydrolase_sf"/>
</dbReference>
<dbReference type="PRINTS" id="PR00111">
    <property type="entry name" value="ABHYDROLASE"/>
</dbReference>
<dbReference type="Proteomes" id="UP000188559">
    <property type="component" value="Unassembled WGS sequence"/>
</dbReference>
<sequence length="264" mass="28864">MSFVHSLIPLTVDGTSLSIAAIHRAGERASIVFLHGFGSTKEDYADIVLQPAFDGHAVVAYDAPGCGESQCADLEKINIPFLLDTASQVLEHYGIDRFHLVGHSMGGLTALLLAHRFPGRVLSFTDIEGNIAPEDCFLSRQIVDYPANDPEAFFSAFIERTRQAPAYASALYAASLRHKVRAGAVRGIFQSMVELSDNADLMGKFLGLPCPTMFMYGEQNALLSYLPHIQANGVRLAPIAECGHFPMYSNPAAMWRQIAEFLRT</sequence>
<organism evidence="2 3">
    <name type="scientific">Pseudomonas azotoformans</name>
    <dbReference type="NCBI Taxonomy" id="47878"/>
    <lineage>
        <taxon>Bacteria</taxon>
        <taxon>Pseudomonadati</taxon>
        <taxon>Pseudomonadota</taxon>
        <taxon>Gammaproteobacteria</taxon>
        <taxon>Pseudomonadales</taxon>
        <taxon>Pseudomonadaceae</taxon>
        <taxon>Pseudomonas</taxon>
    </lineage>
</organism>
<dbReference type="GO" id="GO:0016020">
    <property type="term" value="C:membrane"/>
    <property type="evidence" value="ECO:0007669"/>
    <property type="project" value="TreeGrafter"/>
</dbReference>